<dbReference type="EnsemblMetazoa" id="ASTEI11126-RA">
    <property type="protein sequence ID" value="ASTEI11126-PA"/>
    <property type="gene ID" value="ASTEI11126"/>
</dbReference>
<sequence>MTTLLTEMEACLNSRPLTELSSDPMDIEALPPGSHLEYISEIDLKEIPVNRLNHWRVMQQSSNTSGRVGTESTCSNYKLVLNGRSPRPRSNLD</sequence>
<dbReference type="Proteomes" id="UP000076408">
    <property type="component" value="Unassembled WGS sequence"/>
</dbReference>
<organism evidence="1 2">
    <name type="scientific">Anopheles stephensi</name>
    <name type="common">Indo-Pakistan malaria mosquito</name>
    <dbReference type="NCBI Taxonomy" id="30069"/>
    <lineage>
        <taxon>Eukaryota</taxon>
        <taxon>Metazoa</taxon>
        <taxon>Ecdysozoa</taxon>
        <taxon>Arthropoda</taxon>
        <taxon>Hexapoda</taxon>
        <taxon>Insecta</taxon>
        <taxon>Pterygota</taxon>
        <taxon>Neoptera</taxon>
        <taxon>Endopterygota</taxon>
        <taxon>Diptera</taxon>
        <taxon>Nematocera</taxon>
        <taxon>Culicoidea</taxon>
        <taxon>Culicidae</taxon>
        <taxon>Anophelinae</taxon>
        <taxon>Anopheles</taxon>
    </lineage>
</organism>
<dbReference type="AlphaFoldDB" id="A0A182YRP0"/>
<evidence type="ECO:0000313" key="2">
    <source>
        <dbReference type="Proteomes" id="UP000076408"/>
    </source>
</evidence>
<dbReference type="VEuPathDB" id="VectorBase:ASTEI20_043182"/>
<accession>A0A182YRP0</accession>
<evidence type="ECO:0000313" key="1">
    <source>
        <dbReference type="EnsemblMetazoa" id="ASTEI11126-PA"/>
    </source>
</evidence>
<name>A0A182YRP0_ANOST</name>
<reference evidence="1" key="2">
    <citation type="submission" date="2020-05" db="UniProtKB">
        <authorList>
            <consortium name="EnsemblMetazoa"/>
        </authorList>
    </citation>
    <scope>IDENTIFICATION</scope>
    <source>
        <strain evidence="1">Indian</strain>
    </source>
</reference>
<protein>
    <submittedName>
        <fullName evidence="1">Uncharacterized protein</fullName>
    </submittedName>
</protein>
<keyword evidence="2" id="KW-1185">Reference proteome</keyword>
<proteinExistence type="predicted"/>
<reference evidence="2" key="1">
    <citation type="journal article" date="2014" name="Genome Biol.">
        <title>Genome analysis of a major urban malaria vector mosquito, Anopheles stephensi.</title>
        <authorList>
            <person name="Jiang X."/>
            <person name="Peery A."/>
            <person name="Hall A.B."/>
            <person name="Sharma A."/>
            <person name="Chen X.G."/>
            <person name="Waterhouse R.M."/>
            <person name="Komissarov A."/>
            <person name="Riehle M.M."/>
            <person name="Shouche Y."/>
            <person name="Sharakhova M.V."/>
            <person name="Lawson D."/>
            <person name="Pakpour N."/>
            <person name="Arensburger P."/>
            <person name="Davidson V.L."/>
            <person name="Eiglmeier K."/>
            <person name="Emrich S."/>
            <person name="George P."/>
            <person name="Kennedy R.C."/>
            <person name="Mane S.P."/>
            <person name="Maslen G."/>
            <person name="Oringanje C."/>
            <person name="Qi Y."/>
            <person name="Settlage R."/>
            <person name="Tojo M."/>
            <person name="Tubio J.M."/>
            <person name="Unger M.F."/>
            <person name="Wang B."/>
            <person name="Vernick K.D."/>
            <person name="Ribeiro J.M."/>
            <person name="James A.A."/>
            <person name="Michel K."/>
            <person name="Riehle M.A."/>
            <person name="Luckhart S."/>
            <person name="Sharakhov I.V."/>
            <person name="Tu Z."/>
        </authorList>
    </citation>
    <scope>NUCLEOTIDE SEQUENCE [LARGE SCALE GENOMIC DNA]</scope>
    <source>
        <strain evidence="2">Indian</strain>
    </source>
</reference>
<dbReference type="VEuPathDB" id="VectorBase:ASTEI11126"/>